<keyword evidence="12" id="KW-0175">Coiled coil</keyword>
<dbReference type="Gene3D" id="1.10.287.380">
    <property type="entry name" value="Valyl-tRNA synthetase, C-terminal domain"/>
    <property type="match status" value="1"/>
</dbReference>
<dbReference type="CDD" id="cd03221">
    <property type="entry name" value="ABCF_EF-3"/>
    <property type="match status" value="2"/>
</dbReference>
<keyword evidence="11" id="KW-0648">Protein biosynthesis</keyword>
<reference evidence="14" key="1">
    <citation type="journal article" date="2021" name="PeerJ">
        <title>Extensive microbial diversity within the chicken gut microbiome revealed by metagenomics and culture.</title>
        <authorList>
            <person name="Gilroy R."/>
            <person name="Ravi A."/>
            <person name="Getino M."/>
            <person name="Pursley I."/>
            <person name="Horton D.L."/>
            <person name="Alikhan N.F."/>
            <person name="Baker D."/>
            <person name="Gharbi K."/>
            <person name="Hall N."/>
            <person name="Watson M."/>
            <person name="Adriaenssens E.M."/>
            <person name="Foster-Nyarko E."/>
            <person name="Jarju S."/>
            <person name="Secka A."/>
            <person name="Antonio M."/>
            <person name="Oren A."/>
            <person name="Chaudhuri R.R."/>
            <person name="La Ragione R."/>
            <person name="Hildebrand F."/>
            <person name="Pallen M.J."/>
        </authorList>
    </citation>
    <scope>NUCLEOTIDE SEQUENCE</scope>
    <source>
        <strain evidence="14">8470</strain>
    </source>
</reference>
<evidence type="ECO:0000313" key="15">
    <source>
        <dbReference type="Proteomes" id="UP000784286"/>
    </source>
</evidence>
<accession>A0A948TPI9</accession>
<keyword evidence="4" id="KW-0699">rRNA-binding</keyword>
<dbReference type="GO" id="GO:0019843">
    <property type="term" value="F:rRNA binding"/>
    <property type="evidence" value="ECO:0007669"/>
    <property type="project" value="UniProtKB-KW"/>
</dbReference>
<dbReference type="PANTHER" id="PTHR42855:SF1">
    <property type="entry name" value="ABC TRANSPORTER DOMAIN-CONTAINING PROTEIN"/>
    <property type="match status" value="1"/>
</dbReference>
<feature type="domain" description="ABC transporter" evidence="13">
    <location>
        <begin position="5"/>
        <end position="248"/>
    </location>
</feature>
<evidence type="ECO:0000256" key="8">
    <source>
        <dbReference type="ARBA" id="ARBA00022840"/>
    </source>
</evidence>
<dbReference type="PANTHER" id="PTHR42855">
    <property type="entry name" value="ABC TRANSPORTER ATP-BINDING SUBUNIT"/>
    <property type="match status" value="1"/>
</dbReference>
<keyword evidence="5" id="KW-0677">Repeat</keyword>
<evidence type="ECO:0000313" key="14">
    <source>
        <dbReference type="EMBL" id="MBU3857183.1"/>
    </source>
</evidence>
<evidence type="ECO:0000256" key="11">
    <source>
        <dbReference type="ARBA" id="ARBA00022917"/>
    </source>
</evidence>
<evidence type="ECO:0000256" key="2">
    <source>
        <dbReference type="ARBA" id="ARBA00022490"/>
    </source>
</evidence>
<dbReference type="InterPro" id="IPR032781">
    <property type="entry name" value="ABC_tran_Xtn"/>
</dbReference>
<dbReference type="GO" id="GO:0006412">
    <property type="term" value="P:translation"/>
    <property type="evidence" value="ECO:0007669"/>
    <property type="project" value="UniProtKB-KW"/>
</dbReference>
<dbReference type="Proteomes" id="UP000784286">
    <property type="component" value="Unassembled WGS sequence"/>
</dbReference>
<dbReference type="GO" id="GO:0003677">
    <property type="term" value="F:DNA binding"/>
    <property type="evidence" value="ECO:0007669"/>
    <property type="project" value="InterPro"/>
</dbReference>
<keyword evidence="7" id="KW-0378">Hydrolase</keyword>
<dbReference type="FunFam" id="3.40.50.300:FF:000183">
    <property type="entry name" value="ABC transporter ATP-binding protein yjjK"/>
    <property type="match status" value="1"/>
</dbReference>
<dbReference type="FunFam" id="3.40.50.300:FF:000011">
    <property type="entry name" value="Putative ABC transporter ATP-binding component"/>
    <property type="match status" value="1"/>
</dbReference>
<dbReference type="EMBL" id="JAHLFJ010000106">
    <property type="protein sequence ID" value="MBU3857183.1"/>
    <property type="molecule type" value="Genomic_DNA"/>
</dbReference>
<dbReference type="InterPro" id="IPR017871">
    <property type="entry name" value="ABC_transporter-like_CS"/>
</dbReference>
<dbReference type="Pfam" id="PF00005">
    <property type="entry name" value="ABC_tran"/>
    <property type="match status" value="2"/>
</dbReference>
<evidence type="ECO:0000256" key="3">
    <source>
        <dbReference type="ARBA" id="ARBA00022555"/>
    </source>
</evidence>
<dbReference type="InterPro" id="IPR003439">
    <property type="entry name" value="ABC_transporter-like_ATP-bd"/>
</dbReference>
<reference evidence="14" key="2">
    <citation type="submission" date="2021-04" db="EMBL/GenBank/DDBJ databases">
        <authorList>
            <person name="Gilroy R."/>
        </authorList>
    </citation>
    <scope>NUCLEOTIDE SEQUENCE</scope>
    <source>
        <strain evidence="14">8470</strain>
    </source>
</reference>
<comment type="caution">
    <text evidence="14">The sequence shown here is derived from an EMBL/GenBank/DDBJ whole genome shotgun (WGS) entry which is preliminary data.</text>
</comment>
<gene>
    <name evidence="14" type="ORF">H9928_11705</name>
</gene>
<dbReference type="InterPro" id="IPR027417">
    <property type="entry name" value="P-loop_NTPase"/>
</dbReference>
<dbReference type="GO" id="GO:0006417">
    <property type="term" value="P:regulation of translation"/>
    <property type="evidence" value="ECO:0007669"/>
    <property type="project" value="UniProtKB-KW"/>
</dbReference>
<dbReference type="AlphaFoldDB" id="A0A948TPI9"/>
<organism evidence="14 15">
    <name type="scientific">Candidatus Phocaeicola excrementipullorum</name>
    <dbReference type="NCBI Taxonomy" id="2838731"/>
    <lineage>
        <taxon>Bacteria</taxon>
        <taxon>Pseudomonadati</taxon>
        <taxon>Bacteroidota</taxon>
        <taxon>Bacteroidia</taxon>
        <taxon>Bacteroidales</taxon>
        <taxon>Bacteroidaceae</taxon>
        <taxon>Phocaeicola</taxon>
    </lineage>
</organism>
<dbReference type="Pfam" id="PF12848">
    <property type="entry name" value="ABC_tran_Xtn"/>
    <property type="match status" value="1"/>
</dbReference>
<dbReference type="Gene3D" id="3.40.50.300">
    <property type="entry name" value="P-loop containing nucleotide triphosphate hydrolases"/>
    <property type="match status" value="2"/>
</dbReference>
<dbReference type="PROSITE" id="PS00211">
    <property type="entry name" value="ABC_TRANSPORTER_1"/>
    <property type="match status" value="1"/>
</dbReference>
<name>A0A948TPI9_9BACT</name>
<dbReference type="GO" id="GO:0005524">
    <property type="term" value="F:ATP binding"/>
    <property type="evidence" value="ECO:0007669"/>
    <property type="project" value="UniProtKB-KW"/>
</dbReference>
<dbReference type="InterPro" id="IPR037118">
    <property type="entry name" value="Val-tRNA_synth_C_sf"/>
</dbReference>
<keyword evidence="10" id="KW-0694">RNA-binding</keyword>
<dbReference type="SUPFAM" id="SSF52540">
    <property type="entry name" value="P-loop containing nucleoside triphosphate hydrolases"/>
    <property type="match status" value="2"/>
</dbReference>
<evidence type="ECO:0000256" key="9">
    <source>
        <dbReference type="ARBA" id="ARBA00022845"/>
    </source>
</evidence>
<dbReference type="GO" id="GO:0000049">
    <property type="term" value="F:tRNA binding"/>
    <property type="evidence" value="ECO:0007669"/>
    <property type="project" value="UniProtKB-KW"/>
</dbReference>
<dbReference type="InterPro" id="IPR003593">
    <property type="entry name" value="AAA+_ATPase"/>
</dbReference>
<evidence type="ECO:0000256" key="12">
    <source>
        <dbReference type="SAM" id="Coils"/>
    </source>
</evidence>
<evidence type="ECO:0000256" key="7">
    <source>
        <dbReference type="ARBA" id="ARBA00022801"/>
    </source>
</evidence>
<evidence type="ECO:0000256" key="4">
    <source>
        <dbReference type="ARBA" id="ARBA00022730"/>
    </source>
</evidence>
<comment type="similarity">
    <text evidence="1">Belongs to the ABC transporter superfamily. ABCF family. Translational throttle EttA subfamily.</text>
</comment>
<feature type="coiled-coil region" evidence="12">
    <location>
        <begin position="554"/>
        <end position="581"/>
    </location>
</feature>
<protein>
    <submittedName>
        <fullName evidence="14">ABC-F family ATP-binding cassette domain-containing protein</fullName>
    </submittedName>
</protein>
<evidence type="ECO:0000256" key="1">
    <source>
        <dbReference type="ARBA" id="ARBA00005868"/>
    </source>
</evidence>
<feature type="domain" description="ABC transporter" evidence="13">
    <location>
        <begin position="313"/>
        <end position="531"/>
    </location>
</feature>
<sequence length="622" mass="72245">MVAYLQVEDLTKSFGELLLFEKISFGIAQGQRVGLIAKNGSGKTTLLNILAGREGYDEGRITYRNDIRVGYLEQSPHYPEDLSVIEACFYHGNAVVDLIREYEKCMETPGNPGLDRLLAQMEQEKAWDYERKAKQILSQLKIHDFSQKVKFLSGGQLKRVALANVLITEPDFLILDEPTNHLDLDMVEWLEEYLGRNSVTLLMVTHDRYFLDRVCSEIIEIDNRQIYGYKGNYSYYLEKRQERIDATNAEIARANNLYRTELEWMRRMPQARGHKARYREEAFYDLEKVARQRTYDASVKLDVKASYIGSKIFEAEHLCKSFGDLKILDDFSYIFSRYEKMGIVGNNGTGKSTFIKILMGIEKPDSGKLEIGETVRFGYYSQDGLKFDEQMKVIDVVTDIAEVIELGNGKRLTASQFLQHFLFTPETQHSYVYKLSGGEKRRLYLCTVLMRNPNFLVLDEPTNDLDIVTLQVLEEYLQNFKGCVIVVSHDRYFMDKVVDHLLVFNGQGDIRDFPGNYSDYREWKEAKAEHDKAAEKPKEEKVKYVRQDTRRRMTFKEKREFEQLEKEIAELEAEKKAIEDALCSGTLGVDELTEKSKRLPLLNDELDEKSMRWLELSEIENP</sequence>
<evidence type="ECO:0000256" key="10">
    <source>
        <dbReference type="ARBA" id="ARBA00022884"/>
    </source>
</evidence>
<evidence type="ECO:0000256" key="5">
    <source>
        <dbReference type="ARBA" id="ARBA00022737"/>
    </source>
</evidence>
<dbReference type="GO" id="GO:0016887">
    <property type="term" value="F:ATP hydrolysis activity"/>
    <property type="evidence" value="ECO:0007669"/>
    <property type="project" value="InterPro"/>
</dbReference>
<evidence type="ECO:0000259" key="13">
    <source>
        <dbReference type="PROSITE" id="PS50893"/>
    </source>
</evidence>
<dbReference type="PROSITE" id="PS50893">
    <property type="entry name" value="ABC_TRANSPORTER_2"/>
    <property type="match status" value="2"/>
</dbReference>
<keyword evidence="8 14" id="KW-0067">ATP-binding</keyword>
<keyword evidence="3" id="KW-0820">tRNA-binding</keyword>
<dbReference type="InterPro" id="IPR032524">
    <property type="entry name" value="ABC_tran_C"/>
</dbReference>
<keyword evidence="6" id="KW-0547">Nucleotide-binding</keyword>
<keyword evidence="9" id="KW-0810">Translation regulation</keyword>
<dbReference type="SMART" id="SM00382">
    <property type="entry name" value="AAA"/>
    <property type="match status" value="2"/>
</dbReference>
<keyword evidence="2" id="KW-0963">Cytoplasm</keyword>
<proteinExistence type="inferred from homology"/>
<dbReference type="Pfam" id="PF16326">
    <property type="entry name" value="ABC_tran_CTD"/>
    <property type="match status" value="1"/>
</dbReference>
<evidence type="ECO:0000256" key="6">
    <source>
        <dbReference type="ARBA" id="ARBA00022741"/>
    </source>
</evidence>
<dbReference type="InterPro" id="IPR051309">
    <property type="entry name" value="ABCF_ATPase"/>
</dbReference>